<dbReference type="EMBL" id="LATX01002442">
    <property type="protein sequence ID" value="KTB29236.1"/>
    <property type="molecule type" value="Genomic_DNA"/>
</dbReference>
<accession>A0A0W0EYY7</accession>
<dbReference type="AlphaFoldDB" id="A0A0W0EYY7"/>
<evidence type="ECO:0000313" key="1">
    <source>
        <dbReference type="EMBL" id="KTB29236.1"/>
    </source>
</evidence>
<reference evidence="1 2" key="1">
    <citation type="submission" date="2015-12" db="EMBL/GenBank/DDBJ databases">
        <title>Draft genome sequence of Moniliophthora roreri, the causal agent of frosty pod rot of cacao.</title>
        <authorList>
            <person name="Aime M.C."/>
            <person name="Diaz-Valderrama J.R."/>
            <person name="Kijpornyongpan T."/>
            <person name="Phillips-Mora W."/>
        </authorList>
    </citation>
    <scope>NUCLEOTIDE SEQUENCE [LARGE SCALE GENOMIC DNA]</scope>
    <source>
        <strain evidence="1 2">MCA 2952</strain>
    </source>
</reference>
<dbReference type="Proteomes" id="UP000054988">
    <property type="component" value="Unassembled WGS sequence"/>
</dbReference>
<organism evidence="1 2">
    <name type="scientific">Moniliophthora roreri</name>
    <name type="common">Frosty pod rot fungus</name>
    <name type="synonym">Monilia roreri</name>
    <dbReference type="NCBI Taxonomy" id="221103"/>
    <lineage>
        <taxon>Eukaryota</taxon>
        <taxon>Fungi</taxon>
        <taxon>Dikarya</taxon>
        <taxon>Basidiomycota</taxon>
        <taxon>Agaricomycotina</taxon>
        <taxon>Agaricomycetes</taxon>
        <taxon>Agaricomycetidae</taxon>
        <taxon>Agaricales</taxon>
        <taxon>Marasmiineae</taxon>
        <taxon>Marasmiaceae</taxon>
        <taxon>Moniliophthora</taxon>
    </lineage>
</organism>
<sequence>MSFQRCSRSTILGESFTNFEETHHIYNVQGNLVQYMNKERQEQTIWDEFMQIPLGKIYLKRELGNTDCSRFDWERRKWQNVNACHTINIARVQGEDKDLEFLCIRYSGEDAFEAFLQDFEQFSCVRDVNVAQLSGYNSGQFNSPALIFYDALVPIAHILEKNCFSSILRTYFEYLLGVKHTFVGDTDLGELWLHPITGALCTGPYVNYSGIQLLTASGLKADSITSNEHPFLPLQAYSNPNTLITYLNQTLSAQDIVMGICKSDRLTLEWVANKDAQFMLLSLPGKIYRKTHKEIITQWPEDMVRWHYQLWDVEGLPDGMQKSQADMVYGLLWYI</sequence>
<name>A0A0W0EYY7_MONRR</name>
<gene>
    <name evidence="1" type="ORF">WG66_18188</name>
</gene>
<evidence type="ECO:0000313" key="2">
    <source>
        <dbReference type="Proteomes" id="UP000054988"/>
    </source>
</evidence>
<proteinExistence type="predicted"/>
<protein>
    <submittedName>
        <fullName evidence="1">Uncharacterized protein</fullName>
    </submittedName>
</protein>
<comment type="caution">
    <text evidence="1">The sequence shown here is derived from an EMBL/GenBank/DDBJ whole genome shotgun (WGS) entry which is preliminary data.</text>
</comment>